<dbReference type="InterPro" id="IPR000445">
    <property type="entry name" value="HhH_motif"/>
</dbReference>
<dbReference type="InterPro" id="IPR003265">
    <property type="entry name" value="HhH-GPD_domain"/>
</dbReference>
<evidence type="ECO:0000256" key="5">
    <source>
        <dbReference type="ARBA" id="ARBA00022023"/>
    </source>
</evidence>
<dbReference type="Pfam" id="PF14815">
    <property type="entry name" value="NUDIX_4"/>
    <property type="match status" value="1"/>
</dbReference>
<dbReference type="Proteomes" id="UP001431634">
    <property type="component" value="Unassembled WGS sequence"/>
</dbReference>
<keyword evidence="11" id="KW-0411">Iron-sulfur</keyword>
<dbReference type="PANTHER" id="PTHR42944">
    <property type="entry name" value="ADENINE DNA GLYCOSYLASE"/>
    <property type="match status" value="1"/>
</dbReference>
<dbReference type="InterPro" id="IPR005760">
    <property type="entry name" value="A/G_AdeGlyc_MutY"/>
</dbReference>
<dbReference type="PROSITE" id="PS01155">
    <property type="entry name" value="ENDONUCLEASE_III_2"/>
    <property type="match status" value="1"/>
</dbReference>
<dbReference type="InterPro" id="IPR004035">
    <property type="entry name" value="Endouclease-III_FeS-bd_BS"/>
</dbReference>
<evidence type="ECO:0000256" key="12">
    <source>
        <dbReference type="ARBA" id="ARBA00023204"/>
    </source>
</evidence>
<dbReference type="EMBL" id="JASBAO010000001">
    <property type="protein sequence ID" value="MDI2091744.1"/>
    <property type="molecule type" value="Genomic_DNA"/>
</dbReference>
<keyword evidence="6" id="KW-0004">4Fe-4S</keyword>
<evidence type="ECO:0000256" key="2">
    <source>
        <dbReference type="ARBA" id="ARBA00002933"/>
    </source>
</evidence>
<dbReference type="CDD" id="cd03431">
    <property type="entry name" value="NUDIX_DNA_Glycosylase_C-MutY"/>
    <property type="match status" value="1"/>
</dbReference>
<comment type="catalytic activity">
    <reaction evidence="1 14">
        <text>Hydrolyzes free adenine bases from 7,8-dihydro-8-oxoguanine:adenine mismatched double-stranded DNA, leaving an apurinic site.</text>
        <dbReference type="EC" id="3.2.2.31"/>
    </reaction>
</comment>
<evidence type="ECO:0000313" key="17">
    <source>
        <dbReference type="Proteomes" id="UP001431634"/>
    </source>
</evidence>
<dbReference type="Gene3D" id="3.90.79.10">
    <property type="entry name" value="Nucleoside Triphosphate Pyrophosphohydrolase"/>
    <property type="match status" value="1"/>
</dbReference>
<sequence>MSTNSPYADLILHWYDHHQRILPWRAKKGEAPNPYHVLLSEIMLQQTQVATVIPYFNRFIQDFPTICDLAKASLDHVMSLWTGLGYYSRARNLHQCAQQIVDQGGNIPTTINELKKLSGIGDYTAAAIYSIGFNQPAVPVDGNVERITARLFAIKESLPAIKPKLASLAKMLNQGQAAQERPGDFAQGLFDIGATICKPKNPLCLLCPLSAVCKACLDNIANDLPKRSPKAAKPIKYGISFFIQGSNNNVLFHKRPMKGVLAGTWQLPSTSWEEKVWDLPAGLKQMGYTGDWEYIGDINHVFTHFILKISLYKPIIFQDSPINAEGYAWYNLSQLDKYPCSSLMKKAIDCCL</sequence>
<evidence type="ECO:0000256" key="8">
    <source>
        <dbReference type="ARBA" id="ARBA00022763"/>
    </source>
</evidence>
<dbReference type="Pfam" id="PF00730">
    <property type="entry name" value="HhH-GPD"/>
    <property type="match status" value="1"/>
</dbReference>
<evidence type="ECO:0000256" key="11">
    <source>
        <dbReference type="ARBA" id="ARBA00023014"/>
    </source>
</evidence>
<comment type="function">
    <text evidence="2">Adenine glycosylase active on G-A mispairs. MutY also corrects error-prone DNA synthesis past GO lesions which are due to the oxidatively damaged form of guanine: 7,8-dihydro-8-oxoguanine (8-oxo-dGTP).</text>
</comment>
<comment type="similarity">
    <text evidence="3 14">Belongs to the Nth/MutY family.</text>
</comment>
<dbReference type="InterPro" id="IPR011257">
    <property type="entry name" value="DNA_glycosylase"/>
</dbReference>
<dbReference type="Gene3D" id="1.10.1670.10">
    <property type="entry name" value="Helix-hairpin-Helix base-excision DNA repair enzymes (C-terminal)"/>
    <property type="match status" value="1"/>
</dbReference>
<keyword evidence="7" id="KW-0479">Metal-binding</keyword>
<dbReference type="Gene3D" id="1.10.340.30">
    <property type="entry name" value="Hypothetical protein, domain 2"/>
    <property type="match status" value="1"/>
</dbReference>
<dbReference type="SUPFAM" id="SSF55811">
    <property type="entry name" value="Nudix"/>
    <property type="match status" value="1"/>
</dbReference>
<dbReference type="InterPro" id="IPR004036">
    <property type="entry name" value="Endonuclease-III-like_CS2"/>
</dbReference>
<comment type="cofactor">
    <cofactor evidence="14">
        <name>[4Fe-4S] cluster</name>
        <dbReference type="ChEBI" id="CHEBI:49883"/>
    </cofactor>
    <text evidence="14">Binds 1 [4Fe-4S] cluster.</text>
</comment>
<dbReference type="PROSITE" id="PS00764">
    <property type="entry name" value="ENDONUCLEASE_III_1"/>
    <property type="match status" value="1"/>
</dbReference>
<keyword evidence="12" id="KW-0234">DNA repair</keyword>
<evidence type="ECO:0000256" key="13">
    <source>
        <dbReference type="ARBA" id="ARBA00023295"/>
    </source>
</evidence>
<dbReference type="InterPro" id="IPR044298">
    <property type="entry name" value="MIG/MutY"/>
</dbReference>
<evidence type="ECO:0000256" key="3">
    <source>
        <dbReference type="ARBA" id="ARBA00008343"/>
    </source>
</evidence>
<protein>
    <recommendedName>
        <fullName evidence="5 14">Adenine DNA glycosylase</fullName>
        <ecNumber evidence="4 14">3.2.2.31</ecNumber>
    </recommendedName>
</protein>
<evidence type="ECO:0000259" key="15">
    <source>
        <dbReference type="SMART" id="SM00478"/>
    </source>
</evidence>
<proteinExistence type="inferred from homology"/>
<feature type="domain" description="HhH-GPD" evidence="15">
    <location>
        <begin position="43"/>
        <end position="195"/>
    </location>
</feature>
<keyword evidence="13 14" id="KW-0326">Glycosidase</keyword>
<evidence type="ECO:0000313" key="16">
    <source>
        <dbReference type="EMBL" id="MDI2091744.1"/>
    </source>
</evidence>
<dbReference type="EC" id="3.2.2.31" evidence="4 14"/>
<evidence type="ECO:0000256" key="10">
    <source>
        <dbReference type="ARBA" id="ARBA00023004"/>
    </source>
</evidence>
<evidence type="ECO:0000256" key="7">
    <source>
        <dbReference type="ARBA" id="ARBA00022723"/>
    </source>
</evidence>
<dbReference type="InterPro" id="IPR029119">
    <property type="entry name" value="MutY_C"/>
</dbReference>
<keyword evidence="10 14" id="KW-0408">Iron</keyword>
<dbReference type="SMART" id="SM00478">
    <property type="entry name" value="ENDO3c"/>
    <property type="match status" value="1"/>
</dbReference>
<organism evidence="16 17">
    <name type="scientific">Commensalibacter oyaizuii</name>
    <dbReference type="NCBI Taxonomy" id="3043873"/>
    <lineage>
        <taxon>Bacteria</taxon>
        <taxon>Pseudomonadati</taxon>
        <taxon>Pseudomonadota</taxon>
        <taxon>Alphaproteobacteria</taxon>
        <taxon>Acetobacterales</taxon>
        <taxon>Acetobacteraceae</taxon>
    </lineage>
</organism>
<reference evidence="16" key="1">
    <citation type="submission" date="2023-05" db="EMBL/GenBank/DDBJ databases">
        <title>Whole genome sequence of Commensalibacter sp.</title>
        <authorList>
            <person name="Charoenyingcharoen P."/>
            <person name="Yukphan P."/>
        </authorList>
    </citation>
    <scope>NUCLEOTIDE SEQUENCE</scope>
    <source>
        <strain evidence="16">TBRC 16381</strain>
    </source>
</reference>
<evidence type="ECO:0000256" key="4">
    <source>
        <dbReference type="ARBA" id="ARBA00012045"/>
    </source>
</evidence>
<keyword evidence="17" id="KW-1185">Reference proteome</keyword>
<dbReference type="InterPro" id="IPR015797">
    <property type="entry name" value="NUDIX_hydrolase-like_dom_sf"/>
</dbReference>
<dbReference type="Pfam" id="PF00633">
    <property type="entry name" value="HHH"/>
    <property type="match status" value="1"/>
</dbReference>
<name>A0ABT6Q3P2_9PROT</name>
<dbReference type="NCBIfam" id="TIGR01084">
    <property type="entry name" value="mutY"/>
    <property type="match status" value="1"/>
</dbReference>
<dbReference type="CDD" id="cd00056">
    <property type="entry name" value="ENDO3c"/>
    <property type="match status" value="1"/>
</dbReference>
<dbReference type="RefSeq" id="WP_281448829.1">
    <property type="nucleotide sequence ID" value="NZ_JASBAO010000001.1"/>
</dbReference>
<evidence type="ECO:0000256" key="9">
    <source>
        <dbReference type="ARBA" id="ARBA00022801"/>
    </source>
</evidence>
<comment type="caution">
    <text evidence="16">The sequence shown here is derived from an EMBL/GenBank/DDBJ whole genome shotgun (WGS) entry which is preliminary data.</text>
</comment>
<evidence type="ECO:0000256" key="14">
    <source>
        <dbReference type="RuleBase" id="RU365096"/>
    </source>
</evidence>
<evidence type="ECO:0000256" key="6">
    <source>
        <dbReference type="ARBA" id="ARBA00022485"/>
    </source>
</evidence>
<keyword evidence="9" id="KW-0378">Hydrolase</keyword>
<evidence type="ECO:0000256" key="1">
    <source>
        <dbReference type="ARBA" id="ARBA00000843"/>
    </source>
</evidence>
<dbReference type="PANTHER" id="PTHR42944:SF1">
    <property type="entry name" value="ADENINE DNA GLYCOSYLASE"/>
    <property type="match status" value="1"/>
</dbReference>
<keyword evidence="8 14" id="KW-0227">DNA damage</keyword>
<gene>
    <name evidence="16" type="primary">mutY</name>
    <name evidence="16" type="ORF">QJV27_10250</name>
</gene>
<dbReference type="SUPFAM" id="SSF48150">
    <property type="entry name" value="DNA-glycosylase"/>
    <property type="match status" value="1"/>
</dbReference>
<accession>A0ABT6Q3P2</accession>
<dbReference type="InterPro" id="IPR023170">
    <property type="entry name" value="HhH_base_excis_C"/>
</dbReference>